<dbReference type="EMBL" id="OV725079">
    <property type="protein sequence ID" value="CAH1396385.1"/>
    <property type="molecule type" value="Genomic_DNA"/>
</dbReference>
<sequence>MKRPKKRKPMETSVEPEMMDEETLKLHRKLWGLRLPSPPKMKTYRTRKETFRLLKEGKLKLKGKPNRLVVSEYETEATEDAEKRENSKYIKDHIHKRKRPIKKRKIRKEYIFIKGHDSKGNVEFWKVRLKKKPKPKETPYEVPFIYKSILGNERHRQVEVIDLIRKLWNRRNSVDDWRPGMYDRMPDDLLLYFNENVRNEDGKKRRFTSFEFLEITPDKVSEMIKPFRSPIMSRLKKFEDERNERKRSKPMLEDEKQRYVRKLKADEAKTKYLQRIGAYLKTSLYNGVREIIEVEGKRYEFAMKEFQMLVNSASIIMIKDLDRYIETTLNNEIEDALNLRRETLEEEIMTTAVHKERELEYSYKHIFLPYELSKQKELFQLEMSSYVQYWTTKTRDIEKQVDLQKQYLKKQLETTKILQAAEHIPSMNKAFCDKVKEVQIKSKHKVEEALLPLKKKIEIYVNLQNENDQLLDSIRNHGTVISEFIRKLREFVNITQPTCNEKIKFMAALDELEKFKQQLQHNEIKESTEDSSTSVEYLSKTKSNIAIVEPIVTVEEEEESFFSMAHRILSDGDLDENAKYLLKMKFIISDLLKSIIPSGSVTEEDHTIEDIESFKQVNDLTSGDEMFVLKSTGKKESISVIDKLMEISAKLDFMLQIVGDTYSIPDLVRVGSYLNKRSHSVEKILEKHREMFENI</sequence>
<gene>
    <name evidence="2" type="ORF">NEZAVI_LOCUS6465</name>
</gene>
<proteinExistence type="predicted"/>
<keyword evidence="3" id="KW-1185">Reference proteome</keyword>
<accession>A0A9P0MIU4</accession>
<dbReference type="OrthoDB" id="6621198at2759"/>
<organism evidence="2 3">
    <name type="scientific">Nezara viridula</name>
    <name type="common">Southern green stink bug</name>
    <name type="synonym">Cimex viridulus</name>
    <dbReference type="NCBI Taxonomy" id="85310"/>
    <lineage>
        <taxon>Eukaryota</taxon>
        <taxon>Metazoa</taxon>
        <taxon>Ecdysozoa</taxon>
        <taxon>Arthropoda</taxon>
        <taxon>Hexapoda</taxon>
        <taxon>Insecta</taxon>
        <taxon>Pterygota</taxon>
        <taxon>Neoptera</taxon>
        <taxon>Paraneoptera</taxon>
        <taxon>Hemiptera</taxon>
        <taxon>Heteroptera</taxon>
        <taxon>Panheteroptera</taxon>
        <taxon>Pentatomomorpha</taxon>
        <taxon>Pentatomoidea</taxon>
        <taxon>Pentatomidae</taxon>
        <taxon>Pentatominae</taxon>
        <taxon>Nezara</taxon>
    </lineage>
</organism>
<evidence type="ECO:0000313" key="2">
    <source>
        <dbReference type="EMBL" id="CAH1396385.1"/>
    </source>
</evidence>
<feature type="region of interest" description="Disordered" evidence="1">
    <location>
        <begin position="1"/>
        <end position="20"/>
    </location>
</feature>
<dbReference type="Proteomes" id="UP001152798">
    <property type="component" value="Chromosome 3"/>
</dbReference>
<dbReference type="AlphaFoldDB" id="A0A9P0MIU4"/>
<protein>
    <submittedName>
        <fullName evidence="2">Uncharacterized protein</fullName>
    </submittedName>
</protein>
<evidence type="ECO:0000313" key="3">
    <source>
        <dbReference type="Proteomes" id="UP001152798"/>
    </source>
</evidence>
<reference evidence="2" key="1">
    <citation type="submission" date="2022-01" db="EMBL/GenBank/DDBJ databases">
        <authorList>
            <person name="King R."/>
        </authorList>
    </citation>
    <scope>NUCLEOTIDE SEQUENCE</scope>
</reference>
<name>A0A9P0MIU4_NEZVI</name>
<evidence type="ECO:0000256" key="1">
    <source>
        <dbReference type="SAM" id="MobiDB-lite"/>
    </source>
</evidence>